<accession>A0A1H3HCX9</accession>
<dbReference type="GO" id="GO:0045892">
    <property type="term" value="P:negative regulation of DNA-templated transcription"/>
    <property type="evidence" value="ECO:0007669"/>
    <property type="project" value="InterPro"/>
</dbReference>
<protein>
    <submittedName>
        <fullName evidence="6">Regulatory protein, tetR family</fullName>
    </submittedName>
</protein>
<dbReference type="InterPro" id="IPR009057">
    <property type="entry name" value="Homeodomain-like_sf"/>
</dbReference>
<dbReference type="GO" id="GO:0000976">
    <property type="term" value="F:transcription cis-regulatory region binding"/>
    <property type="evidence" value="ECO:0007669"/>
    <property type="project" value="TreeGrafter"/>
</dbReference>
<dbReference type="STRING" id="589385.SAMN05421504_104614"/>
<keyword evidence="2 4" id="KW-0238">DNA-binding</keyword>
<evidence type="ECO:0000313" key="6">
    <source>
        <dbReference type="EMBL" id="SDY13317.1"/>
    </source>
</evidence>
<evidence type="ECO:0000256" key="4">
    <source>
        <dbReference type="PROSITE-ProRule" id="PRU00335"/>
    </source>
</evidence>
<gene>
    <name evidence="6" type="ORF">SAMN05421504_104614</name>
</gene>
<dbReference type="InterPro" id="IPR050109">
    <property type="entry name" value="HTH-type_TetR-like_transc_reg"/>
</dbReference>
<dbReference type="SUPFAM" id="SSF48498">
    <property type="entry name" value="Tetracyclin repressor-like, C-terminal domain"/>
    <property type="match status" value="1"/>
</dbReference>
<evidence type="ECO:0000259" key="5">
    <source>
        <dbReference type="PROSITE" id="PS50977"/>
    </source>
</evidence>
<dbReference type="SUPFAM" id="SSF46689">
    <property type="entry name" value="Homeodomain-like"/>
    <property type="match status" value="1"/>
</dbReference>
<dbReference type="Proteomes" id="UP000199515">
    <property type="component" value="Unassembled WGS sequence"/>
</dbReference>
<dbReference type="AlphaFoldDB" id="A0A1H3HCX9"/>
<sequence>MAVPNSPWHREPARRAAKPQLSRELIVKTALEILAADGIDAVSMRRVAQALETGPASLYAHVSNKDELDELMFDRILGDAPIPAPDPSRWAEQVKELLRAQLAAMLSHPGIAKVAWNTMVPIGPNALRHGEAMIALLRAGGLPLRQAVFAGDALATYTKAFAYEGSVWMSGDVDQQELAQRSEYLKSLPPNEFPNLLQMNGLFSGETAQERFEYALDLFLAGISGGKAAHDTVGE</sequence>
<keyword evidence="7" id="KW-1185">Reference proteome</keyword>
<dbReference type="InterPro" id="IPR004111">
    <property type="entry name" value="Repressor_TetR_C"/>
</dbReference>
<name>A0A1H3HCX9_9PSEU</name>
<organism evidence="6 7">
    <name type="scientific">Amycolatopsis xylanica</name>
    <dbReference type="NCBI Taxonomy" id="589385"/>
    <lineage>
        <taxon>Bacteria</taxon>
        <taxon>Bacillati</taxon>
        <taxon>Actinomycetota</taxon>
        <taxon>Actinomycetes</taxon>
        <taxon>Pseudonocardiales</taxon>
        <taxon>Pseudonocardiaceae</taxon>
        <taxon>Amycolatopsis</taxon>
    </lineage>
</organism>
<reference evidence="6 7" key="1">
    <citation type="submission" date="2016-10" db="EMBL/GenBank/DDBJ databases">
        <authorList>
            <person name="de Groot N.N."/>
        </authorList>
    </citation>
    <scope>NUCLEOTIDE SEQUENCE [LARGE SCALE GENOMIC DNA]</scope>
    <source>
        <strain evidence="6 7">CPCC 202699</strain>
    </source>
</reference>
<keyword evidence="3" id="KW-0804">Transcription</keyword>
<dbReference type="Gene3D" id="1.10.357.10">
    <property type="entry name" value="Tetracycline Repressor, domain 2"/>
    <property type="match status" value="1"/>
</dbReference>
<keyword evidence="1" id="KW-0805">Transcription regulation</keyword>
<dbReference type="InterPro" id="IPR036271">
    <property type="entry name" value="Tet_transcr_reg_TetR-rel_C_sf"/>
</dbReference>
<feature type="domain" description="HTH tetR-type" evidence="5">
    <location>
        <begin position="20"/>
        <end position="80"/>
    </location>
</feature>
<dbReference type="Pfam" id="PF02909">
    <property type="entry name" value="TetR_C_1"/>
    <property type="match status" value="1"/>
</dbReference>
<evidence type="ECO:0000256" key="2">
    <source>
        <dbReference type="ARBA" id="ARBA00023125"/>
    </source>
</evidence>
<evidence type="ECO:0000256" key="1">
    <source>
        <dbReference type="ARBA" id="ARBA00023015"/>
    </source>
</evidence>
<dbReference type="GO" id="GO:0003700">
    <property type="term" value="F:DNA-binding transcription factor activity"/>
    <property type="evidence" value="ECO:0007669"/>
    <property type="project" value="TreeGrafter"/>
</dbReference>
<evidence type="ECO:0000313" key="7">
    <source>
        <dbReference type="Proteomes" id="UP000199515"/>
    </source>
</evidence>
<feature type="DNA-binding region" description="H-T-H motif" evidence="4">
    <location>
        <begin position="43"/>
        <end position="62"/>
    </location>
</feature>
<evidence type="ECO:0000256" key="3">
    <source>
        <dbReference type="ARBA" id="ARBA00023163"/>
    </source>
</evidence>
<dbReference type="RefSeq" id="WP_245757449.1">
    <property type="nucleotide sequence ID" value="NZ_FNON01000004.1"/>
</dbReference>
<dbReference type="PANTHER" id="PTHR30055">
    <property type="entry name" value="HTH-TYPE TRANSCRIPTIONAL REGULATOR RUTR"/>
    <property type="match status" value="1"/>
</dbReference>
<proteinExistence type="predicted"/>
<dbReference type="Pfam" id="PF00440">
    <property type="entry name" value="TetR_N"/>
    <property type="match status" value="1"/>
</dbReference>
<dbReference type="PROSITE" id="PS50977">
    <property type="entry name" value="HTH_TETR_2"/>
    <property type="match status" value="1"/>
</dbReference>
<dbReference type="InterPro" id="IPR001647">
    <property type="entry name" value="HTH_TetR"/>
</dbReference>
<dbReference type="EMBL" id="FNON01000004">
    <property type="protein sequence ID" value="SDY13317.1"/>
    <property type="molecule type" value="Genomic_DNA"/>
</dbReference>
<dbReference type="PANTHER" id="PTHR30055:SF151">
    <property type="entry name" value="TRANSCRIPTIONAL REGULATORY PROTEIN"/>
    <property type="match status" value="1"/>
</dbReference>